<comment type="subcellular location">
    <subcellularLocation>
        <location evidence="1">Cell envelope</location>
    </subcellularLocation>
</comment>
<accession>A0A3G3K4Z9</accession>
<dbReference type="GO" id="GO:0030313">
    <property type="term" value="C:cell envelope"/>
    <property type="evidence" value="ECO:0007669"/>
    <property type="project" value="UniProtKB-SubCell"/>
</dbReference>
<dbReference type="EMBL" id="CP033433">
    <property type="protein sequence ID" value="AYQ74819.1"/>
    <property type="molecule type" value="Genomic_DNA"/>
</dbReference>
<comment type="function">
    <text evidence="5">Part of a binding-protein-dependent transport system for a sugar.</text>
</comment>
<dbReference type="Proteomes" id="UP000269097">
    <property type="component" value="Chromosome"/>
</dbReference>
<evidence type="ECO:0000313" key="10">
    <source>
        <dbReference type="Proteomes" id="UP000269097"/>
    </source>
</evidence>
<feature type="signal peptide" evidence="8">
    <location>
        <begin position="1"/>
        <end position="23"/>
    </location>
</feature>
<reference evidence="9 10" key="1">
    <citation type="submission" date="2018-10" db="EMBL/GenBank/DDBJ databases">
        <title>Genome Sequence of Cohnella sp.</title>
        <authorList>
            <person name="Srinivasan S."/>
            <person name="Kim M.K."/>
        </authorList>
    </citation>
    <scope>NUCLEOTIDE SEQUENCE [LARGE SCALE GENOMIC DNA]</scope>
    <source>
        <strain evidence="9 10">18JY8-7</strain>
    </source>
</reference>
<dbReference type="InterPro" id="IPR050490">
    <property type="entry name" value="Bact_solute-bd_prot1"/>
</dbReference>
<dbReference type="AlphaFoldDB" id="A0A3G3K4Z9"/>
<evidence type="ECO:0000256" key="6">
    <source>
        <dbReference type="ARBA" id="ARBA00049753"/>
    </source>
</evidence>
<dbReference type="SUPFAM" id="SSF53850">
    <property type="entry name" value="Periplasmic binding protein-like II"/>
    <property type="match status" value="1"/>
</dbReference>
<dbReference type="InterPro" id="IPR006059">
    <property type="entry name" value="SBP"/>
</dbReference>
<dbReference type="KEGG" id="coh:EAV92_21060"/>
<gene>
    <name evidence="9" type="ORF">EAV92_21060</name>
</gene>
<sequence length="453" mass="48054">MELKRKWGLMISAVAIVSLMLSACGGSKSGSDASPSPSDSPKPSASASASASESAPASQASGGQVEIFSWWTGAGEEAGLKGLISLFSSKHQDIEVINAAVAGGAGTNAKAVLASRMQGGDPPDAFQVHGGAELNTGWVAADKVIALDDLYASEGWADKFPKDLIDLVSKDGKPYSVPVNIHRGNVVFYNKKIFDDNGLKAPTTFDEFFKVADALKAKGITPLALGDKEPWTATMVLENVLLGVLGADDYKKLWTNELSFDDAKVKQSLETFKKMLTYINDDHAARNWQDAAQLVAKGDAAMNIMGDWAKGYFTTDLKLEANKDFGWVPTPNTAGSFMVITDTFAIPKGAKNEANAKEWLKVLGSVEGQDVFNPLKGSIPARIDADKSKYDVYGQSTIEDFKTAKLAPSMAHGSAAPEGFTTQANQAVNIFVTNGDVDQALKALKAAQASSIQ</sequence>
<feature type="region of interest" description="Disordered" evidence="7">
    <location>
        <begin position="27"/>
        <end position="58"/>
    </location>
</feature>
<dbReference type="PANTHER" id="PTHR43649">
    <property type="entry name" value="ARABINOSE-BINDING PROTEIN-RELATED"/>
    <property type="match status" value="1"/>
</dbReference>
<dbReference type="RefSeq" id="WP_123042899.1">
    <property type="nucleotide sequence ID" value="NZ_CP033433.1"/>
</dbReference>
<evidence type="ECO:0000256" key="8">
    <source>
        <dbReference type="SAM" id="SignalP"/>
    </source>
</evidence>
<dbReference type="Pfam" id="PF01547">
    <property type="entry name" value="SBP_bac_1"/>
    <property type="match status" value="1"/>
</dbReference>
<organism evidence="9 10">
    <name type="scientific">Cohnella candidum</name>
    <dbReference type="NCBI Taxonomy" id="2674991"/>
    <lineage>
        <taxon>Bacteria</taxon>
        <taxon>Bacillati</taxon>
        <taxon>Bacillota</taxon>
        <taxon>Bacilli</taxon>
        <taxon>Bacillales</taxon>
        <taxon>Paenibacillaceae</taxon>
        <taxon>Cohnella</taxon>
    </lineage>
</organism>
<keyword evidence="4 8" id="KW-0732">Signal</keyword>
<evidence type="ECO:0000256" key="2">
    <source>
        <dbReference type="ARBA" id="ARBA00008520"/>
    </source>
</evidence>
<keyword evidence="10" id="KW-1185">Reference proteome</keyword>
<comment type="similarity">
    <text evidence="2">Belongs to the bacterial solute-binding protein 1 family.</text>
</comment>
<evidence type="ECO:0000256" key="7">
    <source>
        <dbReference type="SAM" id="MobiDB-lite"/>
    </source>
</evidence>
<dbReference type="PANTHER" id="PTHR43649:SF28">
    <property type="entry name" value="BINDING PROTEIN COMPONENT OF ABC SUGAR TRANSPORTER-RELATED"/>
    <property type="match status" value="1"/>
</dbReference>
<evidence type="ECO:0000256" key="3">
    <source>
        <dbReference type="ARBA" id="ARBA00022448"/>
    </source>
</evidence>
<evidence type="ECO:0000256" key="4">
    <source>
        <dbReference type="ARBA" id="ARBA00022729"/>
    </source>
</evidence>
<dbReference type="Gene3D" id="3.40.190.10">
    <property type="entry name" value="Periplasmic binding protein-like II"/>
    <property type="match status" value="2"/>
</dbReference>
<proteinExistence type="inferred from homology"/>
<keyword evidence="3" id="KW-0813">Transport</keyword>
<name>A0A3G3K4Z9_9BACL</name>
<evidence type="ECO:0000256" key="1">
    <source>
        <dbReference type="ARBA" id="ARBA00004196"/>
    </source>
</evidence>
<dbReference type="PROSITE" id="PS51257">
    <property type="entry name" value="PROKAR_LIPOPROTEIN"/>
    <property type="match status" value="1"/>
</dbReference>
<feature type="chain" id="PRO_5038989909" description="Probable sugar-binding periplasmic protein" evidence="8">
    <location>
        <begin position="24"/>
        <end position="453"/>
    </location>
</feature>
<evidence type="ECO:0000313" key="9">
    <source>
        <dbReference type="EMBL" id="AYQ74819.1"/>
    </source>
</evidence>
<protein>
    <recommendedName>
        <fullName evidence="6">Probable sugar-binding periplasmic protein</fullName>
    </recommendedName>
</protein>
<evidence type="ECO:0000256" key="5">
    <source>
        <dbReference type="ARBA" id="ARBA00049629"/>
    </source>
</evidence>